<dbReference type="InterPro" id="IPR008868">
    <property type="entry name" value="TniB"/>
</dbReference>
<dbReference type="EMBL" id="BOMI01000210">
    <property type="protein sequence ID" value="GID80877.1"/>
    <property type="molecule type" value="Genomic_DNA"/>
</dbReference>
<evidence type="ECO:0000313" key="1">
    <source>
        <dbReference type="EMBL" id="GID80877.1"/>
    </source>
</evidence>
<dbReference type="InterPro" id="IPR027417">
    <property type="entry name" value="P-loop_NTPase"/>
</dbReference>
<dbReference type="Pfam" id="PF05621">
    <property type="entry name" value="TniB"/>
    <property type="match status" value="1"/>
</dbReference>
<proteinExistence type="predicted"/>
<dbReference type="Gene3D" id="3.40.50.300">
    <property type="entry name" value="P-loop containing nucleotide triphosphate hydrolases"/>
    <property type="match status" value="1"/>
</dbReference>
<dbReference type="SUPFAM" id="SSF52540">
    <property type="entry name" value="P-loop containing nucleoside triphosphate hydrolases"/>
    <property type="match status" value="1"/>
</dbReference>
<dbReference type="Proteomes" id="UP000609879">
    <property type="component" value="Unassembled WGS sequence"/>
</dbReference>
<protein>
    <recommendedName>
        <fullName evidence="3">ATP/GTP-binding protein</fullName>
    </recommendedName>
</protein>
<keyword evidence="2" id="KW-1185">Reference proteome</keyword>
<evidence type="ECO:0008006" key="3">
    <source>
        <dbReference type="Google" id="ProtNLM"/>
    </source>
</evidence>
<evidence type="ECO:0000313" key="2">
    <source>
        <dbReference type="Proteomes" id="UP000609879"/>
    </source>
</evidence>
<organism evidence="1 2">
    <name type="scientific">Paractinoplanes deccanensis</name>
    <dbReference type="NCBI Taxonomy" id="113561"/>
    <lineage>
        <taxon>Bacteria</taxon>
        <taxon>Bacillati</taxon>
        <taxon>Actinomycetota</taxon>
        <taxon>Actinomycetes</taxon>
        <taxon>Micromonosporales</taxon>
        <taxon>Micromonosporaceae</taxon>
        <taxon>Paractinoplanes</taxon>
    </lineage>
</organism>
<reference evidence="1 2" key="1">
    <citation type="submission" date="2021-01" db="EMBL/GenBank/DDBJ databases">
        <title>Whole genome shotgun sequence of Actinoplanes deccanensis NBRC 13994.</title>
        <authorList>
            <person name="Komaki H."/>
            <person name="Tamura T."/>
        </authorList>
    </citation>
    <scope>NUCLEOTIDE SEQUENCE [LARGE SCALE GENOMIC DNA]</scope>
    <source>
        <strain evidence="1 2">NBRC 13994</strain>
    </source>
</reference>
<comment type="caution">
    <text evidence="1">The sequence shown here is derived from an EMBL/GenBank/DDBJ whole genome shotgun (WGS) entry which is preliminary data.</text>
</comment>
<sequence>MTRGMAVVLSPAAQRFARQRPYKPRGKGPAVMEHLRQLDQDQEVLADEPLTTKEGWARFVARRPAPPAAGDGVDTGDARIDYLSELVMLNTPVVAEVVATARRLVLLNRRQLSARRGLIVTGVPGTGKTTAITALGRTHEVAVRRRQPHEPHRVPVVYVTVPPAATPRMLAVEFARFFGLPVAARANITDVTNAVCATAGHVGVELVLVDEVHNLNLATRAGAEVSDQLKYFAERLPATFVYAGVDVERVGLFAGPRGQQIASRFTTIPTTAFAYGTSEQRALWRALVASMEATLSLRDHQPGTLAALDEYLHRRTAGMIGSLSHLARGAAIDAILDGTEHLTRAHLDRVRLDHAADAYAAAHPAHMPARRAAANTTA</sequence>
<name>A0ABQ3YLK1_9ACTN</name>
<accession>A0ABQ3YLK1</accession>
<gene>
    <name evidence="1" type="ORF">Ade02nite_95180</name>
</gene>